<proteinExistence type="predicted"/>
<evidence type="ECO:0000256" key="1">
    <source>
        <dbReference type="ARBA" id="ARBA00023015"/>
    </source>
</evidence>
<keyword evidence="1" id="KW-0805">Transcription regulation</keyword>
<keyword evidence="6" id="KW-1185">Reference proteome</keyword>
<evidence type="ECO:0000313" key="6">
    <source>
        <dbReference type="Proteomes" id="UP001252243"/>
    </source>
</evidence>
<dbReference type="RefSeq" id="WP_310060450.1">
    <property type="nucleotide sequence ID" value="NZ_JAVDVQ010000020.1"/>
</dbReference>
<comment type="caution">
    <text evidence="5">The sequence shown here is derived from an EMBL/GenBank/DDBJ whole genome shotgun (WGS) entry which is preliminary data.</text>
</comment>
<feature type="domain" description="Transcriptional regulator LacI/GalR-like sensor" evidence="4">
    <location>
        <begin position="2"/>
        <end position="75"/>
    </location>
</feature>
<evidence type="ECO:0000313" key="5">
    <source>
        <dbReference type="EMBL" id="MDR7084282.1"/>
    </source>
</evidence>
<dbReference type="Proteomes" id="UP001252243">
    <property type="component" value="Unassembled WGS sequence"/>
</dbReference>
<dbReference type="Gene3D" id="3.40.50.2300">
    <property type="match status" value="2"/>
</dbReference>
<sequence>MALKEQWFSCPEDISIIGIDDHPMSWVLGLTTVAQPVADEAAFAAFLLLDRLQKPDDAGAPGGQLLSTALVDRTTARIAPDYRIIVIAGAGNRGLDLNSEAEALCTGLPVFRPDCSARSVPWLYGVMIPMRYRLAR</sequence>
<dbReference type="EMBL" id="JAVDVQ010000020">
    <property type="protein sequence ID" value="MDR7084282.1"/>
    <property type="molecule type" value="Genomic_DNA"/>
</dbReference>
<accession>A0ABU1UGF7</accession>
<name>A0ABU1UGF7_9MICC</name>
<keyword evidence="3" id="KW-0804">Transcription</keyword>
<evidence type="ECO:0000256" key="2">
    <source>
        <dbReference type="ARBA" id="ARBA00023125"/>
    </source>
</evidence>
<reference evidence="5 6" key="1">
    <citation type="submission" date="2023-07" db="EMBL/GenBank/DDBJ databases">
        <title>Sorghum-associated microbial communities from plants grown in Nebraska, USA.</title>
        <authorList>
            <person name="Schachtman D."/>
        </authorList>
    </citation>
    <scope>NUCLEOTIDE SEQUENCE [LARGE SCALE GENOMIC DNA]</scope>
    <source>
        <strain evidence="5 6">BE167</strain>
    </source>
</reference>
<evidence type="ECO:0000256" key="3">
    <source>
        <dbReference type="ARBA" id="ARBA00023163"/>
    </source>
</evidence>
<organism evidence="5 6">
    <name type="scientific">Arthrobacter ginsengisoli</name>
    <dbReference type="NCBI Taxonomy" id="1356565"/>
    <lineage>
        <taxon>Bacteria</taxon>
        <taxon>Bacillati</taxon>
        <taxon>Actinomycetota</taxon>
        <taxon>Actinomycetes</taxon>
        <taxon>Micrococcales</taxon>
        <taxon>Micrococcaceae</taxon>
        <taxon>Arthrobacter</taxon>
    </lineage>
</organism>
<dbReference type="Pfam" id="PF13377">
    <property type="entry name" value="Peripla_BP_3"/>
    <property type="match status" value="1"/>
</dbReference>
<dbReference type="SUPFAM" id="SSF53822">
    <property type="entry name" value="Periplasmic binding protein-like I"/>
    <property type="match status" value="1"/>
</dbReference>
<protein>
    <recommendedName>
        <fullName evidence="4">Transcriptional regulator LacI/GalR-like sensor domain-containing protein</fullName>
    </recommendedName>
</protein>
<dbReference type="InterPro" id="IPR028082">
    <property type="entry name" value="Peripla_BP_I"/>
</dbReference>
<gene>
    <name evidence="5" type="ORF">J2X01_003590</name>
</gene>
<dbReference type="InterPro" id="IPR046335">
    <property type="entry name" value="LacI/GalR-like_sensor"/>
</dbReference>
<evidence type="ECO:0000259" key="4">
    <source>
        <dbReference type="Pfam" id="PF13377"/>
    </source>
</evidence>
<keyword evidence="2" id="KW-0238">DNA-binding</keyword>